<proteinExistence type="predicted"/>
<dbReference type="OrthoDB" id="10661266at2759"/>
<evidence type="ECO:0000313" key="2">
    <source>
        <dbReference type="Proteomes" id="UP000236319"/>
    </source>
</evidence>
<comment type="caution">
    <text evidence="1">The sequence shown here is derived from an EMBL/GenBank/DDBJ whole genome shotgun (WGS) entry which is preliminary data.</text>
</comment>
<keyword evidence="1" id="KW-0347">Helicase</keyword>
<gene>
    <name evidence="1" type="ORF">BOVATA_016160</name>
</gene>
<dbReference type="AlphaFoldDB" id="A0A2H6KAV2"/>
<protein>
    <submittedName>
        <fullName evidence="1">Superfamily I DNA and RNA helicase, putative</fullName>
    </submittedName>
</protein>
<organism evidence="1 2">
    <name type="scientific">Babesia ovata</name>
    <dbReference type="NCBI Taxonomy" id="189622"/>
    <lineage>
        <taxon>Eukaryota</taxon>
        <taxon>Sar</taxon>
        <taxon>Alveolata</taxon>
        <taxon>Apicomplexa</taxon>
        <taxon>Aconoidasida</taxon>
        <taxon>Piroplasmida</taxon>
        <taxon>Babesiidae</taxon>
        <taxon>Babesia</taxon>
    </lineage>
</organism>
<keyword evidence="2" id="KW-1185">Reference proteome</keyword>
<evidence type="ECO:0000313" key="1">
    <source>
        <dbReference type="EMBL" id="GBE60123.1"/>
    </source>
</evidence>
<keyword evidence="1" id="KW-0547">Nucleotide-binding</keyword>
<name>A0A2H6KAV2_9APIC</name>
<dbReference type="GO" id="GO:0004386">
    <property type="term" value="F:helicase activity"/>
    <property type="evidence" value="ECO:0007669"/>
    <property type="project" value="UniProtKB-KW"/>
</dbReference>
<keyword evidence="1" id="KW-0378">Hydrolase</keyword>
<dbReference type="Proteomes" id="UP000236319">
    <property type="component" value="Unassembled WGS sequence"/>
</dbReference>
<keyword evidence="1" id="KW-0067">ATP-binding</keyword>
<dbReference type="RefSeq" id="XP_028866366.1">
    <property type="nucleotide sequence ID" value="XM_029010533.1"/>
</dbReference>
<accession>A0A2H6KAV2</accession>
<reference evidence="1 2" key="1">
    <citation type="journal article" date="2017" name="BMC Genomics">
        <title>Whole-genome assembly of Babesia ovata and comparative genomics between closely related pathogens.</title>
        <authorList>
            <person name="Yamagishi J."/>
            <person name="Asada M."/>
            <person name="Hakimi H."/>
            <person name="Tanaka T.Q."/>
            <person name="Sugimoto C."/>
            <person name="Kawazu S."/>
        </authorList>
    </citation>
    <scope>NUCLEOTIDE SEQUENCE [LARGE SCALE GENOMIC DNA]</scope>
    <source>
        <strain evidence="1 2">Miyake</strain>
    </source>
</reference>
<sequence>MPLHARHAGGVHMFAAEHPFQVAALDVPYVRGVSVRARAHLGTVLGHGHVQHGLSQTLEKRVVEQTQGRGEQRQLAELIPRNQKVAVGRPFDRSHASSTHWIALDVVKLERQTVPHDQLAALAAGQQRLAIGEPLQAYDGELVAVEGGVREVATYSVVVVREARIAERGAHGVEVKRGVTVTRHADTLLVPPVRHPRHQCSRVVDGNAIDAHALGQRNRVSRVVTHGLLTLIYTLCSVRRESTLSYFGRACRST</sequence>
<dbReference type="VEuPathDB" id="PiroplasmaDB:BOVATA_016160"/>
<dbReference type="GeneID" id="39873893"/>
<dbReference type="EMBL" id="BDSA01000002">
    <property type="protein sequence ID" value="GBE60123.1"/>
    <property type="molecule type" value="Genomic_DNA"/>
</dbReference>